<accession>A0A0C9REB1</accession>
<sequence>MSSGGIQSLPRRATGQTLLRPIIWVSMNDSSKISPSPSGKVWPQWIASLIIHILSLLVGLVSGWTSPFLAKLTKGTETLMITEDEASWIASLFSITRTVGAIFAAVIVHKFGAKKAVLFNGIPHALAWLCFLIKESVPWIYTARLLSGFAVGMYYSTFPLYVGEIADPKIRGTLISVITQGIVIGTLLGNLIGAYVSMTTFALISIAMTAAFFFGFIVFPDSPHY</sequence>
<keyword evidence="4 5" id="KW-0472">Membrane</keyword>
<keyword evidence="2 5" id="KW-0812">Transmembrane</keyword>
<feature type="non-terminal residue" evidence="7">
    <location>
        <position position="225"/>
    </location>
</feature>
<feature type="transmembrane region" description="Helical" evidence="5">
    <location>
        <begin position="45"/>
        <end position="66"/>
    </location>
</feature>
<dbReference type="Pfam" id="PF00083">
    <property type="entry name" value="Sugar_tr"/>
    <property type="match status" value="1"/>
</dbReference>
<reference evidence="7" key="1">
    <citation type="submission" date="2015-01" db="EMBL/GenBank/DDBJ databases">
        <title>Transcriptome Assembly of Fopius arisanus.</title>
        <authorList>
            <person name="Geib S."/>
        </authorList>
    </citation>
    <scope>NUCLEOTIDE SEQUENCE</scope>
</reference>
<feature type="transmembrane region" description="Helical" evidence="5">
    <location>
        <begin position="201"/>
        <end position="219"/>
    </location>
</feature>
<dbReference type="PROSITE" id="PS00217">
    <property type="entry name" value="SUGAR_TRANSPORT_2"/>
    <property type="match status" value="1"/>
</dbReference>
<evidence type="ECO:0000256" key="5">
    <source>
        <dbReference type="SAM" id="Phobius"/>
    </source>
</evidence>
<dbReference type="PANTHER" id="PTHR48021">
    <property type="match status" value="1"/>
</dbReference>
<organism evidence="7">
    <name type="scientific">Fopius arisanus</name>
    <dbReference type="NCBI Taxonomy" id="64838"/>
    <lineage>
        <taxon>Eukaryota</taxon>
        <taxon>Metazoa</taxon>
        <taxon>Ecdysozoa</taxon>
        <taxon>Arthropoda</taxon>
        <taxon>Hexapoda</taxon>
        <taxon>Insecta</taxon>
        <taxon>Pterygota</taxon>
        <taxon>Neoptera</taxon>
        <taxon>Endopterygota</taxon>
        <taxon>Hymenoptera</taxon>
        <taxon>Apocrita</taxon>
        <taxon>Ichneumonoidea</taxon>
        <taxon>Braconidae</taxon>
        <taxon>Opiinae</taxon>
        <taxon>Fopius</taxon>
    </lineage>
</organism>
<feature type="transmembrane region" description="Helical" evidence="5">
    <location>
        <begin position="140"/>
        <end position="162"/>
    </location>
</feature>
<dbReference type="InterPro" id="IPR020846">
    <property type="entry name" value="MFS_dom"/>
</dbReference>
<feature type="transmembrane region" description="Helical" evidence="5">
    <location>
        <begin position="174"/>
        <end position="195"/>
    </location>
</feature>
<dbReference type="InterPro" id="IPR005829">
    <property type="entry name" value="Sugar_transporter_CS"/>
</dbReference>
<dbReference type="Gene3D" id="1.20.1250.20">
    <property type="entry name" value="MFS general substrate transporter like domains"/>
    <property type="match status" value="1"/>
</dbReference>
<keyword evidence="3 5" id="KW-1133">Transmembrane helix</keyword>
<dbReference type="GO" id="GO:0016020">
    <property type="term" value="C:membrane"/>
    <property type="evidence" value="ECO:0007669"/>
    <property type="project" value="UniProtKB-SubCell"/>
</dbReference>
<name>A0A0C9REB1_9HYME</name>
<dbReference type="InterPro" id="IPR005828">
    <property type="entry name" value="MFS_sugar_transport-like"/>
</dbReference>
<evidence type="ECO:0000256" key="3">
    <source>
        <dbReference type="ARBA" id="ARBA00022989"/>
    </source>
</evidence>
<feature type="transmembrane region" description="Helical" evidence="5">
    <location>
        <begin position="86"/>
        <end position="109"/>
    </location>
</feature>
<evidence type="ECO:0000313" key="7">
    <source>
        <dbReference type="EMBL" id="JAG75033.1"/>
    </source>
</evidence>
<dbReference type="SUPFAM" id="SSF103473">
    <property type="entry name" value="MFS general substrate transporter"/>
    <property type="match status" value="1"/>
</dbReference>
<dbReference type="AlphaFoldDB" id="A0A0C9REB1"/>
<dbReference type="GO" id="GO:0022857">
    <property type="term" value="F:transmembrane transporter activity"/>
    <property type="evidence" value="ECO:0007669"/>
    <property type="project" value="InterPro"/>
</dbReference>
<evidence type="ECO:0000256" key="2">
    <source>
        <dbReference type="ARBA" id="ARBA00022692"/>
    </source>
</evidence>
<dbReference type="PROSITE" id="PS50850">
    <property type="entry name" value="MFS"/>
    <property type="match status" value="1"/>
</dbReference>
<dbReference type="InterPro" id="IPR036259">
    <property type="entry name" value="MFS_trans_sf"/>
</dbReference>
<gene>
    <name evidence="7" type="primary">Tret1-1_0</name>
    <name evidence="7" type="ORF">g.13427</name>
</gene>
<comment type="subcellular location">
    <subcellularLocation>
        <location evidence="1">Membrane</location>
        <topology evidence="1">Multi-pass membrane protein</topology>
    </subcellularLocation>
</comment>
<feature type="domain" description="Major facilitator superfamily (MFS) profile" evidence="6">
    <location>
        <begin position="47"/>
        <end position="225"/>
    </location>
</feature>
<evidence type="ECO:0000256" key="4">
    <source>
        <dbReference type="ARBA" id="ARBA00023136"/>
    </source>
</evidence>
<evidence type="ECO:0000259" key="6">
    <source>
        <dbReference type="PROSITE" id="PS50850"/>
    </source>
</evidence>
<dbReference type="InterPro" id="IPR050549">
    <property type="entry name" value="MFS_Trehalose_Transporter"/>
</dbReference>
<dbReference type="PANTHER" id="PTHR48021:SF46">
    <property type="entry name" value="MAJOR FACILITATOR SUPERFAMILY (MFS) PROFILE DOMAIN-CONTAINING PROTEIN"/>
    <property type="match status" value="1"/>
</dbReference>
<dbReference type="EMBL" id="GBYB01005266">
    <property type="protein sequence ID" value="JAG75033.1"/>
    <property type="molecule type" value="Transcribed_RNA"/>
</dbReference>
<protein>
    <submittedName>
        <fullName evidence="7">Tret1-1_0 protein</fullName>
    </submittedName>
</protein>
<evidence type="ECO:0000256" key="1">
    <source>
        <dbReference type="ARBA" id="ARBA00004141"/>
    </source>
</evidence>
<proteinExistence type="predicted"/>